<evidence type="ECO:0000313" key="1">
    <source>
        <dbReference type="EMBL" id="KRL88511.1"/>
    </source>
</evidence>
<dbReference type="AlphaFoldDB" id="A0A0R1U5K3"/>
<dbReference type="Pfam" id="PF13596">
    <property type="entry name" value="PAS_10"/>
    <property type="match status" value="1"/>
</dbReference>
<evidence type="ECO:0008006" key="3">
    <source>
        <dbReference type="Google" id="ProtNLM"/>
    </source>
</evidence>
<comment type="caution">
    <text evidence="1">The sequence shown here is derived from an EMBL/GenBank/DDBJ whole genome shotgun (WGS) entry which is preliminary data.</text>
</comment>
<protein>
    <recommendedName>
        <fullName evidence="3">PAS domain-containing protein</fullName>
    </recommendedName>
</protein>
<proteinExistence type="predicted"/>
<dbReference type="SUPFAM" id="SSF55785">
    <property type="entry name" value="PYP-like sensor domain (PAS domain)"/>
    <property type="match status" value="1"/>
</dbReference>
<evidence type="ECO:0000313" key="2">
    <source>
        <dbReference type="Proteomes" id="UP000050816"/>
    </source>
</evidence>
<dbReference type="Proteomes" id="UP000050816">
    <property type="component" value="Unassembled WGS sequence"/>
</dbReference>
<organism evidence="1 2">
    <name type="scientific">Limosilactobacillus ingluviei DSM 15946</name>
    <dbReference type="NCBI Taxonomy" id="1423760"/>
    <lineage>
        <taxon>Bacteria</taxon>
        <taxon>Bacillati</taxon>
        <taxon>Bacillota</taxon>
        <taxon>Bacilli</taxon>
        <taxon>Lactobacillales</taxon>
        <taxon>Lactobacillaceae</taxon>
        <taxon>Limosilactobacillus</taxon>
    </lineage>
</organism>
<dbReference type="RefSeq" id="WP_019206074.1">
    <property type="nucleotide sequence ID" value="NZ_AZFK01000076.1"/>
</dbReference>
<reference evidence="1 2" key="1">
    <citation type="journal article" date="2015" name="Genome Announc.">
        <title>Expanding the biotechnology potential of lactobacilli through comparative genomics of 213 strains and associated genera.</title>
        <authorList>
            <person name="Sun Z."/>
            <person name="Harris H.M."/>
            <person name="McCann A."/>
            <person name="Guo C."/>
            <person name="Argimon S."/>
            <person name="Zhang W."/>
            <person name="Yang X."/>
            <person name="Jeffery I.B."/>
            <person name="Cooney J.C."/>
            <person name="Kagawa T.F."/>
            <person name="Liu W."/>
            <person name="Song Y."/>
            <person name="Salvetti E."/>
            <person name="Wrobel A."/>
            <person name="Rasinkangas P."/>
            <person name="Parkhill J."/>
            <person name="Rea M.C."/>
            <person name="O'Sullivan O."/>
            <person name="Ritari J."/>
            <person name="Douillard F.P."/>
            <person name="Paul Ross R."/>
            <person name="Yang R."/>
            <person name="Briner A.E."/>
            <person name="Felis G.E."/>
            <person name="de Vos W.M."/>
            <person name="Barrangou R."/>
            <person name="Klaenhammer T.R."/>
            <person name="Caufield P.W."/>
            <person name="Cui Y."/>
            <person name="Zhang H."/>
            <person name="O'Toole P.W."/>
        </authorList>
    </citation>
    <scope>NUCLEOTIDE SEQUENCE [LARGE SCALE GENOMIC DNA]</scope>
    <source>
        <strain evidence="1 2">DSM 15946</strain>
    </source>
</reference>
<dbReference type="GeneID" id="82933825"/>
<dbReference type="EMBL" id="AZFK01000076">
    <property type="protein sequence ID" value="KRL88511.1"/>
    <property type="molecule type" value="Genomic_DNA"/>
</dbReference>
<sequence length="139" mass="15930">METIHLPGGQLTLAQLSAIFQTIPVEFDLLDQDDIIRWSSMNDHRLFTRTEADLGKHVLAVHPSHSKARVQAVLDQMHHGERQSISLLITHHGQPVNIAFYALHDDQGAYLGCVEVTQPVANHQVKGRWWRNFKQIFRH</sequence>
<dbReference type="PATRIC" id="fig|1423760.3.peg.138"/>
<name>A0A0R1U5K3_9LACO</name>
<gene>
    <name evidence="1" type="ORF">FC43_GL000123</name>
</gene>
<dbReference type="Gene3D" id="3.30.450.20">
    <property type="entry name" value="PAS domain"/>
    <property type="match status" value="1"/>
</dbReference>
<accession>A0A0R1U5K3</accession>
<dbReference type="InterPro" id="IPR035965">
    <property type="entry name" value="PAS-like_dom_sf"/>
</dbReference>